<name>A0A6M0RE39_9CLOT</name>
<accession>A0A6M0RE39</accession>
<evidence type="ECO:0000256" key="6">
    <source>
        <dbReference type="ARBA" id="ARBA00038303"/>
    </source>
</evidence>
<evidence type="ECO:0000256" key="5">
    <source>
        <dbReference type="ARBA" id="ARBA00022691"/>
    </source>
</evidence>
<dbReference type="Gene3D" id="3.40.1280.10">
    <property type="match status" value="1"/>
</dbReference>
<dbReference type="GO" id="GO:0070038">
    <property type="term" value="F:rRNA (pseudouridine-N3-)-methyltransferase activity"/>
    <property type="evidence" value="ECO:0007669"/>
    <property type="project" value="UniProtKB-UniRule"/>
</dbReference>
<dbReference type="EC" id="2.1.1.177" evidence="7"/>
<evidence type="ECO:0000313" key="9">
    <source>
        <dbReference type="Proteomes" id="UP000473885"/>
    </source>
</evidence>
<gene>
    <name evidence="7 8" type="primary">rlmH</name>
    <name evidence="8" type="ORF">FDF74_10660</name>
</gene>
<dbReference type="PANTHER" id="PTHR33603:SF1">
    <property type="entry name" value="RIBOSOMAL RNA LARGE SUBUNIT METHYLTRANSFERASE H"/>
    <property type="match status" value="1"/>
</dbReference>
<feature type="binding site" evidence="7">
    <location>
        <position position="76"/>
    </location>
    <ligand>
        <name>S-adenosyl-L-methionine</name>
        <dbReference type="ChEBI" id="CHEBI:59789"/>
    </ligand>
</feature>
<dbReference type="HAMAP" id="MF_00658">
    <property type="entry name" value="23SrRNA_methyltr_H"/>
    <property type="match status" value="1"/>
</dbReference>
<dbReference type="Pfam" id="PF02590">
    <property type="entry name" value="SPOUT_MTase"/>
    <property type="match status" value="1"/>
</dbReference>
<evidence type="ECO:0000256" key="2">
    <source>
        <dbReference type="ARBA" id="ARBA00022552"/>
    </source>
</evidence>
<dbReference type="Proteomes" id="UP000473885">
    <property type="component" value="Unassembled WGS sequence"/>
</dbReference>
<evidence type="ECO:0000313" key="8">
    <source>
        <dbReference type="EMBL" id="NEZ47648.1"/>
    </source>
</evidence>
<keyword evidence="5 7" id="KW-0949">S-adenosyl-L-methionine</keyword>
<dbReference type="NCBIfam" id="TIGR00246">
    <property type="entry name" value="tRNA_RlmH_YbeA"/>
    <property type="match status" value="1"/>
</dbReference>
<dbReference type="RefSeq" id="WP_050606269.1">
    <property type="nucleotide sequence ID" value="NZ_CABKUB010000005.1"/>
</dbReference>
<keyword evidence="9" id="KW-1185">Reference proteome</keyword>
<dbReference type="PIRSF" id="PIRSF004505">
    <property type="entry name" value="MT_bac"/>
    <property type="match status" value="1"/>
</dbReference>
<dbReference type="OrthoDB" id="9806643at2"/>
<protein>
    <recommendedName>
        <fullName evidence="7">Ribosomal RNA large subunit methyltransferase H</fullName>
        <ecNumber evidence="7">2.1.1.177</ecNumber>
    </recommendedName>
    <alternativeName>
        <fullName evidence="7">23S rRNA (pseudouridine1915-N3)-methyltransferase</fullName>
    </alternativeName>
    <alternativeName>
        <fullName evidence="7">23S rRNA m3Psi1915 methyltransferase</fullName>
    </alternativeName>
    <alternativeName>
        <fullName evidence="7">rRNA (pseudouridine-N3-)-methyltransferase RlmH</fullName>
    </alternativeName>
</protein>
<comment type="catalytic activity">
    <reaction evidence="7">
        <text>pseudouridine(1915) in 23S rRNA + S-adenosyl-L-methionine = N(3)-methylpseudouridine(1915) in 23S rRNA + S-adenosyl-L-homocysteine + H(+)</text>
        <dbReference type="Rhea" id="RHEA:42752"/>
        <dbReference type="Rhea" id="RHEA-COMP:10221"/>
        <dbReference type="Rhea" id="RHEA-COMP:10222"/>
        <dbReference type="ChEBI" id="CHEBI:15378"/>
        <dbReference type="ChEBI" id="CHEBI:57856"/>
        <dbReference type="ChEBI" id="CHEBI:59789"/>
        <dbReference type="ChEBI" id="CHEBI:65314"/>
        <dbReference type="ChEBI" id="CHEBI:74486"/>
        <dbReference type="EC" id="2.1.1.177"/>
    </reaction>
</comment>
<dbReference type="InterPro" id="IPR029028">
    <property type="entry name" value="Alpha/beta_knot_MTases"/>
</dbReference>
<feature type="binding site" evidence="7">
    <location>
        <begin position="127"/>
        <end position="132"/>
    </location>
    <ligand>
        <name>S-adenosyl-L-methionine</name>
        <dbReference type="ChEBI" id="CHEBI:59789"/>
    </ligand>
</feature>
<dbReference type="AlphaFoldDB" id="A0A6M0RE39"/>
<dbReference type="EMBL" id="SXDP01000010">
    <property type="protein sequence ID" value="NEZ47648.1"/>
    <property type="molecule type" value="Genomic_DNA"/>
</dbReference>
<comment type="similarity">
    <text evidence="6 7">Belongs to the RNA methyltransferase RlmH family.</text>
</comment>
<comment type="subcellular location">
    <subcellularLocation>
        <location evidence="7">Cytoplasm</location>
    </subcellularLocation>
</comment>
<dbReference type="InterPro" id="IPR003742">
    <property type="entry name" value="RlmH-like"/>
</dbReference>
<dbReference type="InterPro" id="IPR029026">
    <property type="entry name" value="tRNA_m1G_MTases_N"/>
</dbReference>
<dbReference type="CDD" id="cd18081">
    <property type="entry name" value="RlmH-like"/>
    <property type="match status" value="1"/>
</dbReference>
<evidence type="ECO:0000256" key="3">
    <source>
        <dbReference type="ARBA" id="ARBA00022603"/>
    </source>
</evidence>
<dbReference type="SUPFAM" id="SSF75217">
    <property type="entry name" value="alpha/beta knot"/>
    <property type="match status" value="1"/>
</dbReference>
<organism evidence="8 9">
    <name type="scientific">Clostridium niameyense</name>
    <dbReference type="NCBI Taxonomy" id="1622073"/>
    <lineage>
        <taxon>Bacteria</taxon>
        <taxon>Bacillati</taxon>
        <taxon>Bacillota</taxon>
        <taxon>Clostridia</taxon>
        <taxon>Eubacteriales</taxon>
        <taxon>Clostridiaceae</taxon>
        <taxon>Clostridium</taxon>
    </lineage>
</organism>
<evidence type="ECO:0000256" key="1">
    <source>
        <dbReference type="ARBA" id="ARBA00022490"/>
    </source>
</evidence>
<keyword evidence="2 7" id="KW-0698">rRNA processing</keyword>
<dbReference type="NCBIfam" id="NF000985">
    <property type="entry name" value="PRK00103.1-3"/>
    <property type="match status" value="1"/>
</dbReference>
<keyword evidence="3 7" id="KW-0489">Methyltransferase</keyword>
<comment type="subunit">
    <text evidence="7">Homodimer.</text>
</comment>
<dbReference type="GO" id="GO:0005737">
    <property type="term" value="C:cytoplasm"/>
    <property type="evidence" value="ECO:0007669"/>
    <property type="project" value="UniProtKB-SubCell"/>
</dbReference>
<reference evidence="8 9" key="1">
    <citation type="submission" date="2019-04" db="EMBL/GenBank/DDBJ databases">
        <title>Genome sequencing of Clostridium botulinum Groups I-IV and Clostridium butyricum.</title>
        <authorList>
            <person name="Brunt J."/>
            <person name="Van Vliet A.H.M."/>
            <person name="Stringer S.C."/>
            <person name="Carter A.T."/>
            <person name="Peck M.W."/>
        </authorList>
    </citation>
    <scope>NUCLEOTIDE SEQUENCE [LARGE SCALE GENOMIC DNA]</scope>
    <source>
        <strain evidence="8 9">IFR 18/094</strain>
    </source>
</reference>
<comment type="caution">
    <text evidence="8">The sequence shown here is derived from an EMBL/GenBank/DDBJ whole genome shotgun (WGS) entry which is preliminary data.</text>
</comment>
<feature type="binding site" evidence="7">
    <location>
        <position position="108"/>
    </location>
    <ligand>
        <name>S-adenosyl-L-methionine</name>
        <dbReference type="ChEBI" id="CHEBI:59789"/>
    </ligand>
</feature>
<evidence type="ECO:0000256" key="7">
    <source>
        <dbReference type="HAMAP-Rule" id="MF_00658"/>
    </source>
</evidence>
<dbReference type="PANTHER" id="PTHR33603">
    <property type="entry name" value="METHYLTRANSFERASE"/>
    <property type="match status" value="1"/>
</dbReference>
<evidence type="ECO:0000256" key="4">
    <source>
        <dbReference type="ARBA" id="ARBA00022679"/>
    </source>
</evidence>
<sequence>MNISIICVGKIKEKFLKSAIDEYSKRLSKYCKLNIIEVPDEKTPEKASEKEQNLIKEKEGLKILKHIKDNHFVIALDLKGNSISSEDLSHLIEGCEINGNSTIDFIIGGSLGLYPSILKRANYKLSFSKLTFPHQLFRVMLLEQIYRSFRIICGEPYHK</sequence>
<proteinExistence type="inferred from homology"/>
<keyword evidence="4 7" id="KW-0808">Transferase</keyword>
<keyword evidence="1 7" id="KW-0963">Cytoplasm</keyword>
<comment type="function">
    <text evidence="7">Specifically methylates the pseudouridine at position 1915 (m3Psi1915) in 23S rRNA.</text>
</comment>